<comment type="caution">
    <text evidence="7">The sequence shown here is derived from an EMBL/GenBank/DDBJ whole genome shotgun (WGS) entry which is preliminary data.</text>
</comment>
<dbReference type="Proteomes" id="UP001488838">
    <property type="component" value="Unassembled WGS sequence"/>
</dbReference>
<evidence type="ECO:0000256" key="4">
    <source>
        <dbReference type="ARBA" id="ARBA00022989"/>
    </source>
</evidence>
<keyword evidence="4 6" id="KW-1133">Transmembrane helix</keyword>
<keyword evidence="3 6" id="KW-0812">Transmembrane</keyword>
<dbReference type="Pfam" id="PF05915">
    <property type="entry name" value="TMEM_230_134"/>
    <property type="match status" value="1"/>
</dbReference>
<organism evidence="7 8">
    <name type="scientific">Myodes glareolus</name>
    <name type="common">Bank vole</name>
    <name type="synonym">Clethrionomys glareolus</name>
    <dbReference type="NCBI Taxonomy" id="447135"/>
    <lineage>
        <taxon>Eukaryota</taxon>
        <taxon>Metazoa</taxon>
        <taxon>Chordata</taxon>
        <taxon>Craniata</taxon>
        <taxon>Vertebrata</taxon>
        <taxon>Euteleostomi</taxon>
        <taxon>Mammalia</taxon>
        <taxon>Eutheria</taxon>
        <taxon>Euarchontoglires</taxon>
        <taxon>Glires</taxon>
        <taxon>Rodentia</taxon>
        <taxon>Myomorpha</taxon>
        <taxon>Muroidea</taxon>
        <taxon>Cricetidae</taxon>
        <taxon>Arvicolinae</taxon>
        <taxon>Myodes</taxon>
    </lineage>
</organism>
<evidence type="ECO:0000256" key="2">
    <source>
        <dbReference type="ARBA" id="ARBA00007743"/>
    </source>
</evidence>
<evidence type="ECO:0000256" key="6">
    <source>
        <dbReference type="SAM" id="Phobius"/>
    </source>
</evidence>
<keyword evidence="5 6" id="KW-0472">Membrane</keyword>
<proteinExistence type="inferred from homology"/>
<comment type="subcellular location">
    <subcellularLocation>
        <location evidence="1">Membrane</location>
        <topology evidence="1">Multi-pass membrane protein</topology>
    </subcellularLocation>
</comment>
<evidence type="ECO:0000256" key="3">
    <source>
        <dbReference type="ARBA" id="ARBA00022692"/>
    </source>
</evidence>
<evidence type="ECO:0000256" key="1">
    <source>
        <dbReference type="ARBA" id="ARBA00004141"/>
    </source>
</evidence>
<evidence type="ECO:0000256" key="5">
    <source>
        <dbReference type="ARBA" id="ARBA00023136"/>
    </source>
</evidence>
<evidence type="ECO:0000313" key="7">
    <source>
        <dbReference type="EMBL" id="KAK7835292.1"/>
    </source>
</evidence>
<sequence length="80" mass="8781">MRSLFLNNNPAKIPYKTIICAPLQFLIGITLIVTGCLLLHGCISHVGTSRATAILIVGFLESVPRCYHLIIICRSCRGLQ</sequence>
<dbReference type="EMBL" id="JBBHLL010000002">
    <property type="protein sequence ID" value="KAK7835292.1"/>
    <property type="molecule type" value="Genomic_DNA"/>
</dbReference>
<protein>
    <submittedName>
        <fullName evidence="7">Uncharacterized protein</fullName>
    </submittedName>
</protein>
<comment type="similarity">
    <text evidence="2">Belongs to the TMEM134/TMEM230 family.</text>
</comment>
<keyword evidence="8" id="KW-1185">Reference proteome</keyword>
<gene>
    <name evidence="7" type="ORF">U0070_017828</name>
</gene>
<accession>A0AAW0K807</accession>
<feature type="transmembrane region" description="Helical" evidence="6">
    <location>
        <begin position="21"/>
        <end position="40"/>
    </location>
</feature>
<evidence type="ECO:0000313" key="8">
    <source>
        <dbReference type="Proteomes" id="UP001488838"/>
    </source>
</evidence>
<reference evidence="7 8" key="1">
    <citation type="journal article" date="2023" name="bioRxiv">
        <title>Conserved and derived expression patterns and positive selection on dental genes reveal complex evolutionary context of ever-growing rodent molars.</title>
        <authorList>
            <person name="Calamari Z.T."/>
            <person name="Song A."/>
            <person name="Cohen E."/>
            <person name="Akter M."/>
            <person name="Roy R.D."/>
            <person name="Hallikas O."/>
            <person name="Christensen M.M."/>
            <person name="Li P."/>
            <person name="Marangoni P."/>
            <person name="Jernvall J."/>
            <person name="Klein O.D."/>
        </authorList>
    </citation>
    <scope>NUCLEOTIDE SEQUENCE [LARGE SCALE GENOMIC DNA]</scope>
    <source>
        <strain evidence="7">V071</strain>
    </source>
</reference>
<dbReference type="GO" id="GO:0016020">
    <property type="term" value="C:membrane"/>
    <property type="evidence" value="ECO:0007669"/>
    <property type="project" value="UniProtKB-SubCell"/>
</dbReference>
<dbReference type="InterPro" id="IPR008590">
    <property type="entry name" value="TMEM_230/134"/>
</dbReference>
<name>A0AAW0K807_MYOGA</name>
<dbReference type="AlphaFoldDB" id="A0AAW0K807"/>